<dbReference type="PANTHER" id="PTHR47396:SF1">
    <property type="entry name" value="ATP-DEPENDENT HELICASE IRC3-RELATED"/>
    <property type="match status" value="1"/>
</dbReference>
<protein>
    <submittedName>
        <fullName evidence="4">DEAD/DEAH box helicase</fullName>
    </submittedName>
</protein>
<keyword evidence="4" id="KW-0347">Helicase</keyword>
<dbReference type="GO" id="GO:0004386">
    <property type="term" value="F:helicase activity"/>
    <property type="evidence" value="ECO:0007669"/>
    <property type="project" value="UniProtKB-KW"/>
</dbReference>
<proteinExistence type="predicted"/>
<gene>
    <name evidence="4" type="ORF">DRF57_10590</name>
</gene>
<feature type="region of interest" description="Disordered" evidence="1">
    <location>
        <begin position="547"/>
        <end position="575"/>
    </location>
</feature>
<dbReference type="NCBIfam" id="NF046051">
    <property type="entry name" value="restrict_EcoAI"/>
    <property type="match status" value="1"/>
</dbReference>
<dbReference type="PANTHER" id="PTHR47396">
    <property type="entry name" value="TYPE I RESTRICTION ENZYME ECOKI R PROTEIN"/>
    <property type="match status" value="1"/>
</dbReference>
<sequence>MSYSEHDTRAKFIDPQLRLSEWDEAYIIREYYFTDGRKLSGNKRGERLYVDYLLKYKNVPLAIIEAKRYDKQSTEGLQQAIDYAQKLKIDFVYSSNGKQIYEFCISEGKGDFIRNYPTPEEMYNRIFAQKNSIKEKLLSIPFYLTGDFKPRYYQEIAVNKVIEAIAEDKKRILLTLATGTGKTFVAFQIAYKLFTARWNVDKIERRPKILFLADRNILADQAINTFNPLERDLVKINGDEIRIRNGQVPTNANVFFAIYQAIAEKENIGGYYKQYPSDFFDIVIIDECHRGSANENGSWRDILDYFATAVHLGLTATPKRNDNVNTYNYFGKPVYEYSLKDGINDGFLTPYKVKRIRTNIDEYIPTKDDIVVSGELEDRIYGLSDFESRIIVEDRTDLIARAILANIREMDKTIIFCVNQEHALMMRDAINKHKSVKDPHYCVRVTSNEGEIGKQLLERFQDNDKDIPVILTSSQMLTTGVDARNVRNVVLVRVINSMVEFKQIVGRGTRIFENKDFFTIIDFTGATNNFYDKDWDDSAEEEDEIIIDGEEDLNPITKPKPKPKPNSQDDNDEGIYMPPEPQKEKIVVKLNGRNIKVIDVEVRYVGDNGRPLTVSEFLEKLIEFLPNLFSSEEQLRELWSKPETREELLTKLGQTGFDDEQIETLQKMFEAEESDVFDLLAYVSYSKELVTRNHRAETTKQKSDFFKNYENEKAQQFLYFVLDRYKKDGIEELKRDKLSELIQLNGLGTTQEAAKAFGNANNLINAFYKLQQVMYQAV</sequence>
<dbReference type="Gene3D" id="3.90.1570.30">
    <property type="match status" value="1"/>
</dbReference>
<dbReference type="Pfam" id="PF00271">
    <property type="entry name" value="Helicase_C"/>
    <property type="match status" value="1"/>
</dbReference>
<keyword evidence="4" id="KW-0378">Hydrolase</keyword>
<dbReference type="RefSeq" id="WP_115918422.1">
    <property type="nucleotide sequence ID" value="NZ_BJYH01000005.1"/>
</dbReference>
<dbReference type="InterPro" id="IPR027417">
    <property type="entry name" value="P-loop_NTPase"/>
</dbReference>
<dbReference type="InterPro" id="IPR013670">
    <property type="entry name" value="EcoEI_R_C_dom"/>
</dbReference>
<dbReference type="Pfam" id="PF08463">
    <property type="entry name" value="EcoEI_R_C"/>
    <property type="match status" value="1"/>
</dbReference>
<dbReference type="Pfam" id="PF04851">
    <property type="entry name" value="ResIII"/>
    <property type="match status" value="1"/>
</dbReference>
<dbReference type="CDD" id="cd18032">
    <property type="entry name" value="DEXHc_RE_I_III_res"/>
    <property type="match status" value="1"/>
</dbReference>
<evidence type="ECO:0000313" key="5">
    <source>
        <dbReference type="Proteomes" id="UP000256491"/>
    </source>
</evidence>
<keyword evidence="5" id="KW-1185">Reference proteome</keyword>
<dbReference type="Proteomes" id="UP000256491">
    <property type="component" value="Unassembled WGS sequence"/>
</dbReference>
<dbReference type="PROSITE" id="PS51194">
    <property type="entry name" value="HELICASE_CTER"/>
    <property type="match status" value="1"/>
</dbReference>
<evidence type="ECO:0000313" key="4">
    <source>
        <dbReference type="EMBL" id="REC75460.1"/>
    </source>
</evidence>
<comment type="caution">
    <text evidence="4">The sequence shown here is derived from an EMBL/GenBank/DDBJ whole genome shotgun (WGS) entry which is preliminary data.</text>
</comment>
<evidence type="ECO:0000259" key="3">
    <source>
        <dbReference type="PROSITE" id="PS51194"/>
    </source>
</evidence>
<feature type="domain" description="Helicase ATP-binding" evidence="2">
    <location>
        <begin position="163"/>
        <end position="336"/>
    </location>
</feature>
<dbReference type="InterPro" id="IPR001650">
    <property type="entry name" value="Helicase_C-like"/>
</dbReference>
<dbReference type="EMBL" id="QNUF01000010">
    <property type="protein sequence ID" value="REC75460.1"/>
    <property type="molecule type" value="Genomic_DNA"/>
</dbReference>
<dbReference type="PROSITE" id="PS51192">
    <property type="entry name" value="HELICASE_ATP_BIND_1"/>
    <property type="match status" value="1"/>
</dbReference>
<keyword evidence="4" id="KW-0067">ATP-binding</keyword>
<reference evidence="4 5" key="1">
    <citation type="journal article" date="2010" name="Syst. Appl. Microbiol.">
        <title>Four new species of Chryseobacterium from the rhizosphere of coastal sand dune plants, Chryseobacterium elymi sp. nov., Chryseobacterium hagamense sp. nov., Chryseobacterium lathyri sp. nov. and Chryseobacterium rhizosphaerae sp. nov.</title>
        <authorList>
            <person name="Cho S.H."/>
            <person name="Lee K.S."/>
            <person name="Shin D.S."/>
            <person name="Han J.H."/>
            <person name="Park K.S."/>
            <person name="Lee C.H."/>
            <person name="Park K.H."/>
            <person name="Kim S.B."/>
        </authorList>
    </citation>
    <scope>NUCLEOTIDE SEQUENCE [LARGE SCALE GENOMIC DNA]</scope>
    <source>
        <strain evidence="4 5">KCTC 22548</strain>
    </source>
</reference>
<feature type="domain" description="Helicase C-terminal" evidence="3">
    <location>
        <begin position="399"/>
        <end position="568"/>
    </location>
</feature>
<name>A0ABX9IMB4_9FLAO</name>
<keyword evidence="4" id="KW-0547">Nucleotide-binding</keyword>
<dbReference type="InterPro" id="IPR050742">
    <property type="entry name" value="Helicase_Restrict-Modif_Enz"/>
</dbReference>
<dbReference type="SUPFAM" id="SSF52540">
    <property type="entry name" value="P-loop containing nucleoside triphosphate hydrolases"/>
    <property type="match status" value="2"/>
</dbReference>
<organism evidence="4 5">
    <name type="scientific">Chryseobacterium rhizosphaerae</name>
    <dbReference type="NCBI Taxonomy" id="395937"/>
    <lineage>
        <taxon>Bacteria</taxon>
        <taxon>Pseudomonadati</taxon>
        <taxon>Bacteroidota</taxon>
        <taxon>Flavobacteriia</taxon>
        <taxon>Flavobacteriales</taxon>
        <taxon>Weeksellaceae</taxon>
        <taxon>Chryseobacterium group</taxon>
        <taxon>Chryseobacterium</taxon>
    </lineage>
</organism>
<evidence type="ECO:0000256" key="1">
    <source>
        <dbReference type="SAM" id="MobiDB-lite"/>
    </source>
</evidence>
<dbReference type="InterPro" id="IPR014001">
    <property type="entry name" value="Helicase_ATP-bd"/>
</dbReference>
<dbReference type="Gene3D" id="3.40.50.300">
    <property type="entry name" value="P-loop containing nucleotide triphosphate hydrolases"/>
    <property type="match status" value="2"/>
</dbReference>
<evidence type="ECO:0000259" key="2">
    <source>
        <dbReference type="PROSITE" id="PS51192"/>
    </source>
</evidence>
<dbReference type="InterPro" id="IPR006935">
    <property type="entry name" value="Helicase/UvrB_N"/>
</dbReference>
<dbReference type="SMART" id="SM00487">
    <property type="entry name" value="DEXDc"/>
    <property type="match status" value="1"/>
</dbReference>
<accession>A0ABX9IMB4</accession>